<dbReference type="GO" id="GO:0016746">
    <property type="term" value="F:acyltransferase activity"/>
    <property type="evidence" value="ECO:0007669"/>
    <property type="project" value="UniProtKB-KW"/>
</dbReference>
<evidence type="ECO:0000256" key="4">
    <source>
        <dbReference type="ARBA" id="ARBA00022679"/>
    </source>
</evidence>
<dbReference type="Pfam" id="PF03279">
    <property type="entry name" value="Lip_A_acyltrans"/>
    <property type="match status" value="1"/>
</dbReference>
<keyword evidence="9" id="KW-1185">Reference proteome</keyword>
<dbReference type="RefSeq" id="WP_222874640.1">
    <property type="nucleotide sequence ID" value="NZ_AP023361.1"/>
</dbReference>
<keyword evidence="4 8" id="KW-0808">Transferase</keyword>
<dbReference type="GO" id="GO:0005886">
    <property type="term" value="C:plasma membrane"/>
    <property type="evidence" value="ECO:0007669"/>
    <property type="project" value="UniProtKB-SubCell"/>
</dbReference>
<comment type="subcellular location">
    <subcellularLocation>
        <location evidence="1">Cell inner membrane</location>
    </subcellularLocation>
</comment>
<keyword evidence="2" id="KW-1003">Cell membrane</keyword>
<feature type="region of interest" description="Disordered" evidence="7">
    <location>
        <begin position="301"/>
        <end position="325"/>
    </location>
</feature>
<organism evidence="8 9">
    <name type="scientific">Terrihabitans soli</name>
    <dbReference type="NCBI Taxonomy" id="708113"/>
    <lineage>
        <taxon>Bacteria</taxon>
        <taxon>Pseudomonadati</taxon>
        <taxon>Pseudomonadota</taxon>
        <taxon>Alphaproteobacteria</taxon>
        <taxon>Hyphomicrobiales</taxon>
        <taxon>Terrihabitans</taxon>
    </lineage>
</organism>
<evidence type="ECO:0000256" key="2">
    <source>
        <dbReference type="ARBA" id="ARBA00022475"/>
    </source>
</evidence>
<evidence type="ECO:0000313" key="8">
    <source>
        <dbReference type="EMBL" id="BCJ90956.1"/>
    </source>
</evidence>
<dbReference type="EMBL" id="AP023361">
    <property type="protein sequence ID" value="BCJ90956.1"/>
    <property type="molecule type" value="Genomic_DNA"/>
</dbReference>
<dbReference type="GO" id="GO:0009247">
    <property type="term" value="P:glycolipid biosynthetic process"/>
    <property type="evidence" value="ECO:0007669"/>
    <property type="project" value="UniProtKB-ARBA"/>
</dbReference>
<dbReference type="CDD" id="cd07984">
    <property type="entry name" value="LPLAT_LABLAT-like"/>
    <property type="match status" value="1"/>
</dbReference>
<dbReference type="Proteomes" id="UP000515317">
    <property type="component" value="Chromosome"/>
</dbReference>
<dbReference type="PANTHER" id="PTHR30606:SF9">
    <property type="entry name" value="LIPID A BIOSYNTHESIS LAUROYLTRANSFERASE"/>
    <property type="match status" value="1"/>
</dbReference>
<evidence type="ECO:0000256" key="1">
    <source>
        <dbReference type="ARBA" id="ARBA00004533"/>
    </source>
</evidence>
<evidence type="ECO:0000256" key="6">
    <source>
        <dbReference type="ARBA" id="ARBA00023315"/>
    </source>
</evidence>
<evidence type="ECO:0000256" key="3">
    <source>
        <dbReference type="ARBA" id="ARBA00022519"/>
    </source>
</evidence>
<dbReference type="InterPro" id="IPR004960">
    <property type="entry name" value="LipA_acyltrans"/>
</dbReference>
<proteinExistence type="predicted"/>
<reference evidence="8 9" key="1">
    <citation type="submission" date="2020-08" db="EMBL/GenBank/DDBJ databases">
        <title>Genome sequence of Rhizobiales bacterium strain IZ6.</title>
        <authorList>
            <person name="Nakai R."/>
            <person name="Naganuma T."/>
        </authorList>
    </citation>
    <scope>NUCLEOTIDE SEQUENCE [LARGE SCALE GENOMIC DNA]</scope>
    <source>
        <strain evidence="8 9">IZ6</strain>
    </source>
</reference>
<keyword evidence="6 8" id="KW-0012">Acyltransferase</keyword>
<dbReference type="KEGG" id="tso:IZ6_16910"/>
<dbReference type="AlphaFoldDB" id="A0A6S6QNG8"/>
<protein>
    <submittedName>
        <fullName evidence="8">Lauroyl acyltransferase</fullName>
    </submittedName>
</protein>
<sequence>MLNDPARPDVSRKPPDALLTRMRWASEYAVLRSVERIFRGLGPDRASAFSGWLWQTIAPLTRRQTSALTHLEVAFPDKSAAERVSITRDVWNNLGRTFAEALLIREIGTDPGRIRLMSPDVMKIIADAKGRVVVTSMHYANWELIAPAFQAVGFPMAFIYQRVKNPLSERRLRRLRLTFFEGGVYPKGETAPRRLIGWLKKGHPVLILADQRTGDLKTDFFGYKAPTTPLPAFMARNFDAPLIAARLVRTGGVQFDLYLEQIAVPKTEDSQSDIAEASQTIQSVFERWIAARPGQWMWHHRRWTHRGPPPEWTPQTKTRDPKAAR</sequence>
<keyword evidence="5" id="KW-0472">Membrane</keyword>
<accession>A0A6S6QNG8</accession>
<keyword evidence="3" id="KW-0997">Cell inner membrane</keyword>
<name>A0A6S6QNG8_9HYPH</name>
<evidence type="ECO:0000313" key="9">
    <source>
        <dbReference type="Proteomes" id="UP000515317"/>
    </source>
</evidence>
<evidence type="ECO:0000256" key="7">
    <source>
        <dbReference type="SAM" id="MobiDB-lite"/>
    </source>
</evidence>
<evidence type="ECO:0000256" key="5">
    <source>
        <dbReference type="ARBA" id="ARBA00023136"/>
    </source>
</evidence>
<gene>
    <name evidence="8" type="ORF">IZ6_16910</name>
</gene>
<dbReference type="PANTHER" id="PTHR30606">
    <property type="entry name" value="LIPID A BIOSYNTHESIS LAUROYL ACYLTRANSFERASE"/>
    <property type="match status" value="1"/>
</dbReference>